<dbReference type="InterPro" id="IPR017850">
    <property type="entry name" value="Alkaline_phosphatase_core_sf"/>
</dbReference>
<organism evidence="7 8">
    <name type="scientific">Aureibaculum marinum</name>
    <dbReference type="NCBI Taxonomy" id="2487930"/>
    <lineage>
        <taxon>Bacteria</taxon>
        <taxon>Pseudomonadati</taxon>
        <taxon>Bacteroidota</taxon>
        <taxon>Flavobacteriia</taxon>
        <taxon>Flavobacteriales</taxon>
        <taxon>Flavobacteriaceae</taxon>
        <taxon>Aureibaculum</taxon>
    </lineage>
</organism>
<reference evidence="7 8" key="1">
    <citation type="submission" date="2018-11" db="EMBL/GenBank/DDBJ databases">
        <title>Aureibaculum marinum gen. nov., sp. nov., a member of the family Flavobacteriaceae isolated from the Bohai Sea.</title>
        <authorList>
            <person name="Ji X."/>
        </authorList>
    </citation>
    <scope>NUCLEOTIDE SEQUENCE [LARGE SCALE GENOMIC DNA]</scope>
    <source>
        <strain evidence="7 8">BH-SD17</strain>
    </source>
</reference>
<evidence type="ECO:0000256" key="1">
    <source>
        <dbReference type="ARBA" id="ARBA00008779"/>
    </source>
</evidence>
<dbReference type="OrthoDB" id="9764377at2"/>
<dbReference type="GO" id="GO:0004065">
    <property type="term" value="F:arylsulfatase activity"/>
    <property type="evidence" value="ECO:0007669"/>
    <property type="project" value="TreeGrafter"/>
</dbReference>
<gene>
    <name evidence="7" type="ORF">EGM88_04530</name>
</gene>
<evidence type="ECO:0000256" key="4">
    <source>
        <dbReference type="ARBA" id="ARBA00022837"/>
    </source>
</evidence>
<evidence type="ECO:0000256" key="3">
    <source>
        <dbReference type="ARBA" id="ARBA00022801"/>
    </source>
</evidence>
<dbReference type="InterPro" id="IPR024607">
    <property type="entry name" value="Sulfatase_CS"/>
</dbReference>
<dbReference type="CDD" id="cd16144">
    <property type="entry name" value="ARS_like"/>
    <property type="match status" value="1"/>
</dbReference>
<comment type="similarity">
    <text evidence="1">Belongs to the sulfatase family.</text>
</comment>
<dbReference type="AlphaFoldDB" id="A0A3N4NS35"/>
<evidence type="ECO:0000256" key="2">
    <source>
        <dbReference type="ARBA" id="ARBA00022723"/>
    </source>
</evidence>
<evidence type="ECO:0000259" key="6">
    <source>
        <dbReference type="Pfam" id="PF00884"/>
    </source>
</evidence>
<feature type="domain" description="Sulfatase N-terminal" evidence="6">
    <location>
        <begin position="37"/>
        <end position="356"/>
    </location>
</feature>
<proteinExistence type="inferred from homology"/>
<evidence type="ECO:0000256" key="5">
    <source>
        <dbReference type="SAM" id="MobiDB-lite"/>
    </source>
</evidence>
<dbReference type="Proteomes" id="UP000270856">
    <property type="component" value="Unassembled WGS sequence"/>
</dbReference>
<dbReference type="PANTHER" id="PTHR42693">
    <property type="entry name" value="ARYLSULFATASE FAMILY MEMBER"/>
    <property type="match status" value="1"/>
</dbReference>
<keyword evidence="8" id="KW-1185">Reference proteome</keyword>
<dbReference type="InterPro" id="IPR000917">
    <property type="entry name" value="Sulfatase_N"/>
</dbReference>
<name>A0A3N4NS35_9FLAO</name>
<feature type="region of interest" description="Disordered" evidence="5">
    <location>
        <begin position="291"/>
        <end position="312"/>
    </location>
</feature>
<dbReference type="GO" id="GO:0046872">
    <property type="term" value="F:metal ion binding"/>
    <property type="evidence" value="ECO:0007669"/>
    <property type="project" value="UniProtKB-KW"/>
</dbReference>
<sequence length="477" mass="54380">MKTTFLNSIIKKENFLIGLTFLFLTLWGQNITAQTQPNIVFILSDDAGYADFGFQGSKEFKTPELDKLSKKSIQFSQAYVSAAVCGPSRAGILTGKYQQRFGYEENNVPGYMSKSGITGDDMGLPLDQKTIADYLKKLGYKTALFGKWHQGNADRFHPTKRGFEEFYGFRGGSRSYFPYDENNPTVKNEDRLERGFGNFLEHEGYLTDELATEAISFMNRNKENPFFIYLSFNAVHAPTEALEKDLRQFPKLKGKRKTLAAMTLAMDRAIGAVLDELDKLGLSENTLVVFTNDNGGPSDANDSDNSPLSGTKANHLEGGIRVPFLMSWPKQIKTKGTYNYPISSLDLFPTFLTAAGGDVNEIQGLDGVNLLPYVKGENKTRPHKVLFWKKENRAAIRNMDWKLIRFPDRPAELYNLQEDISEINNLAVQYPEKVKELFKQLFDWELTLERPLWQLRREFEGKAVMRMDNYRKKKVQN</sequence>
<dbReference type="InterPro" id="IPR050738">
    <property type="entry name" value="Sulfatase"/>
</dbReference>
<dbReference type="Pfam" id="PF00884">
    <property type="entry name" value="Sulfatase"/>
    <property type="match status" value="1"/>
</dbReference>
<dbReference type="PROSITE" id="PS00523">
    <property type="entry name" value="SULFATASE_1"/>
    <property type="match status" value="1"/>
</dbReference>
<dbReference type="Gene3D" id="3.40.720.10">
    <property type="entry name" value="Alkaline Phosphatase, subunit A"/>
    <property type="match status" value="1"/>
</dbReference>
<comment type="caution">
    <text evidence="7">The sequence shown here is derived from an EMBL/GenBank/DDBJ whole genome shotgun (WGS) entry which is preliminary data.</text>
</comment>
<feature type="compositionally biased region" description="Polar residues" evidence="5">
    <location>
        <begin position="303"/>
        <end position="312"/>
    </location>
</feature>
<keyword evidence="2" id="KW-0479">Metal-binding</keyword>
<evidence type="ECO:0000313" key="7">
    <source>
        <dbReference type="EMBL" id="RPD99131.1"/>
    </source>
</evidence>
<dbReference type="Gene3D" id="3.30.1120.10">
    <property type="match status" value="1"/>
</dbReference>
<protein>
    <submittedName>
        <fullName evidence="7">Sulfatase</fullName>
    </submittedName>
</protein>
<keyword evidence="4" id="KW-0106">Calcium</keyword>
<dbReference type="SUPFAM" id="SSF53649">
    <property type="entry name" value="Alkaline phosphatase-like"/>
    <property type="match status" value="1"/>
</dbReference>
<dbReference type="PANTHER" id="PTHR42693:SF53">
    <property type="entry name" value="ENDO-4-O-SULFATASE"/>
    <property type="match status" value="1"/>
</dbReference>
<accession>A0A3N4NS35</accession>
<keyword evidence="3" id="KW-0378">Hydrolase</keyword>
<dbReference type="EMBL" id="RPFJ01000005">
    <property type="protein sequence ID" value="RPD99131.1"/>
    <property type="molecule type" value="Genomic_DNA"/>
</dbReference>
<evidence type="ECO:0000313" key="8">
    <source>
        <dbReference type="Proteomes" id="UP000270856"/>
    </source>
</evidence>